<name>A0ABD2YP93_9GENT</name>
<evidence type="ECO:0000313" key="2">
    <source>
        <dbReference type="EMBL" id="KAL3507759.1"/>
    </source>
</evidence>
<protein>
    <submittedName>
        <fullName evidence="2">Uncharacterized protein</fullName>
    </submittedName>
</protein>
<keyword evidence="3" id="KW-1185">Reference proteome</keyword>
<gene>
    <name evidence="2" type="ORF">ACH5RR_033141</name>
</gene>
<accession>A0ABD2YP93</accession>
<comment type="caution">
    <text evidence="2">The sequence shown here is derived from an EMBL/GenBank/DDBJ whole genome shotgun (WGS) entry which is preliminary data.</text>
</comment>
<dbReference type="EMBL" id="JBJUIK010000013">
    <property type="protein sequence ID" value="KAL3507759.1"/>
    <property type="molecule type" value="Genomic_DNA"/>
</dbReference>
<sequence length="114" mass="13396">MGFKILACGDDLMVRIGVIGFIFLLFVVKVKPMDVCVEFKGFEWFNNQEKSKKFAKFVAENSQTTLRNFRKLVISQRRNIEIVHRLLRWKLDSQPSKRYKDVVLFLSILTAVRP</sequence>
<feature type="transmembrane region" description="Helical" evidence="1">
    <location>
        <begin position="12"/>
        <end position="30"/>
    </location>
</feature>
<keyword evidence="1" id="KW-0812">Transmembrane</keyword>
<evidence type="ECO:0000256" key="1">
    <source>
        <dbReference type="SAM" id="Phobius"/>
    </source>
</evidence>
<proteinExistence type="predicted"/>
<organism evidence="2 3">
    <name type="scientific">Cinchona calisaya</name>
    <dbReference type="NCBI Taxonomy" id="153742"/>
    <lineage>
        <taxon>Eukaryota</taxon>
        <taxon>Viridiplantae</taxon>
        <taxon>Streptophyta</taxon>
        <taxon>Embryophyta</taxon>
        <taxon>Tracheophyta</taxon>
        <taxon>Spermatophyta</taxon>
        <taxon>Magnoliopsida</taxon>
        <taxon>eudicotyledons</taxon>
        <taxon>Gunneridae</taxon>
        <taxon>Pentapetalae</taxon>
        <taxon>asterids</taxon>
        <taxon>lamiids</taxon>
        <taxon>Gentianales</taxon>
        <taxon>Rubiaceae</taxon>
        <taxon>Cinchonoideae</taxon>
        <taxon>Cinchoneae</taxon>
        <taxon>Cinchona</taxon>
    </lineage>
</organism>
<keyword evidence="1" id="KW-1133">Transmembrane helix</keyword>
<keyword evidence="1" id="KW-0472">Membrane</keyword>
<reference evidence="2 3" key="1">
    <citation type="submission" date="2024-11" db="EMBL/GenBank/DDBJ databases">
        <title>A near-complete genome assembly of Cinchona calisaya.</title>
        <authorList>
            <person name="Lian D.C."/>
            <person name="Zhao X.W."/>
            <person name="Wei L."/>
        </authorList>
    </citation>
    <scope>NUCLEOTIDE SEQUENCE [LARGE SCALE GENOMIC DNA]</scope>
    <source>
        <tissue evidence="2">Nenye</tissue>
    </source>
</reference>
<dbReference type="AlphaFoldDB" id="A0ABD2YP93"/>
<evidence type="ECO:0000313" key="3">
    <source>
        <dbReference type="Proteomes" id="UP001630127"/>
    </source>
</evidence>
<dbReference type="Proteomes" id="UP001630127">
    <property type="component" value="Unassembled WGS sequence"/>
</dbReference>